<evidence type="ECO:0000313" key="2">
    <source>
        <dbReference type="EMBL" id="JAC81396.1"/>
    </source>
</evidence>
<proteinExistence type="predicted"/>
<sequence length="81" mass="8432">MELVPEFTSLIEWGPGSSIGWHHDANRPYLRRRDYTGAGASPSGRASPGRSSPGPARWLPTGPAPATSTASSPCCGATARP</sequence>
<dbReference type="EMBL" id="GBEZ01003768">
    <property type="protein sequence ID" value="JAC81396.1"/>
    <property type="molecule type" value="Transcribed_RNA"/>
</dbReference>
<reference evidence="2" key="1">
    <citation type="submission" date="2014-05" db="EMBL/GenBank/DDBJ databases">
        <title>The transcriptome of the halophilic microalga Tetraselmis sp. GSL018 isolated from the Great Salt Lake, Utah.</title>
        <authorList>
            <person name="Jinkerson R.E."/>
            <person name="D'Adamo S."/>
            <person name="Posewitz M.C."/>
        </authorList>
    </citation>
    <scope>NUCLEOTIDE SEQUENCE</scope>
    <source>
        <strain evidence="2">GSL018</strain>
    </source>
</reference>
<dbReference type="AlphaFoldDB" id="A0A061SF70"/>
<name>A0A061SF70_9CHLO</name>
<evidence type="ECO:0000256" key="1">
    <source>
        <dbReference type="SAM" id="MobiDB-lite"/>
    </source>
</evidence>
<feature type="compositionally biased region" description="Low complexity" evidence="1">
    <location>
        <begin position="37"/>
        <end position="57"/>
    </location>
</feature>
<feature type="region of interest" description="Disordered" evidence="1">
    <location>
        <begin position="32"/>
        <end position="81"/>
    </location>
</feature>
<accession>A0A061SF70</accession>
<organism evidence="2">
    <name type="scientific">Tetraselmis sp. GSL018</name>
    <dbReference type="NCBI Taxonomy" id="582737"/>
    <lineage>
        <taxon>Eukaryota</taxon>
        <taxon>Viridiplantae</taxon>
        <taxon>Chlorophyta</taxon>
        <taxon>core chlorophytes</taxon>
        <taxon>Chlorodendrophyceae</taxon>
        <taxon>Chlorodendrales</taxon>
        <taxon>Chlorodendraceae</taxon>
        <taxon>Tetraselmis</taxon>
    </lineage>
</organism>
<protein>
    <submittedName>
        <fullName evidence="2">Uncharacterized protein</fullName>
    </submittedName>
</protein>
<gene>
    <name evidence="2" type="ORF">TSPGSL018_8028</name>
</gene>